<dbReference type="STRING" id="28117.BHV66_08820"/>
<dbReference type="PANTHER" id="PTHR13799">
    <property type="entry name" value="NGG1 INTERACTING FACTOR 3"/>
    <property type="match status" value="1"/>
</dbReference>
<comment type="caution">
    <text evidence="6">The sequence shown here is derived from an EMBL/GenBank/DDBJ whole genome shotgun (WGS) entry which is preliminary data.</text>
</comment>
<comment type="subunit">
    <text evidence="2">Homohexamer.</text>
</comment>
<dbReference type="AlphaFoldDB" id="A0A1Q6F3R4"/>
<feature type="binding site" evidence="5">
    <location>
        <position position="228"/>
    </location>
    <ligand>
        <name>a divalent metal cation</name>
        <dbReference type="ChEBI" id="CHEBI:60240"/>
        <label>1</label>
    </ligand>
</feature>
<gene>
    <name evidence="6" type="ORF">BHV66_08820</name>
</gene>
<feature type="binding site" evidence="5">
    <location>
        <position position="224"/>
    </location>
    <ligand>
        <name>a divalent metal cation</name>
        <dbReference type="ChEBI" id="CHEBI:60240"/>
        <label>1</label>
    </ligand>
</feature>
<dbReference type="Pfam" id="PF01784">
    <property type="entry name" value="DUF34_NIF3"/>
    <property type="match status" value="1"/>
</dbReference>
<name>A0A1Q6F3R4_9BACT</name>
<evidence type="ECO:0000256" key="5">
    <source>
        <dbReference type="PIRSR" id="PIRSR602678-1"/>
    </source>
</evidence>
<reference evidence="6 7" key="1">
    <citation type="journal article" date="2016" name="Nat. Biotechnol.">
        <title>Measurement of bacterial replication rates in microbial communities.</title>
        <authorList>
            <person name="Brown C.T."/>
            <person name="Olm M.R."/>
            <person name="Thomas B.C."/>
            <person name="Banfield J.F."/>
        </authorList>
    </citation>
    <scope>NUCLEOTIDE SEQUENCE [LARGE SCALE GENOMIC DNA]</scope>
    <source>
        <strain evidence="6">CAG:67_53_122</strain>
    </source>
</reference>
<dbReference type="SUPFAM" id="SSF102705">
    <property type="entry name" value="NIF3 (NGG1p interacting factor 3)-like"/>
    <property type="match status" value="1"/>
</dbReference>
<accession>A0A1Q6F3R4</accession>
<feature type="binding site" evidence="5">
    <location>
        <position position="65"/>
    </location>
    <ligand>
        <name>a divalent metal cation</name>
        <dbReference type="ChEBI" id="CHEBI:60240"/>
        <label>1</label>
    </ligand>
</feature>
<dbReference type="RefSeq" id="WP_195271907.1">
    <property type="nucleotide sequence ID" value="NZ_BAAFLA010000005.1"/>
</dbReference>
<dbReference type="GO" id="GO:0046872">
    <property type="term" value="F:metal ion binding"/>
    <property type="evidence" value="ECO:0007669"/>
    <property type="project" value="UniProtKB-KW"/>
</dbReference>
<evidence type="ECO:0000256" key="2">
    <source>
        <dbReference type="ARBA" id="ARBA00011643"/>
    </source>
</evidence>
<protein>
    <recommendedName>
        <fullName evidence="3">GTP cyclohydrolase 1 type 2 homolog</fullName>
    </recommendedName>
</protein>
<dbReference type="InterPro" id="IPR036069">
    <property type="entry name" value="DUF34/NIF3_sf"/>
</dbReference>
<dbReference type="InterPro" id="IPR002678">
    <property type="entry name" value="DUF34/NIF3"/>
</dbReference>
<dbReference type="NCBIfam" id="TIGR00486">
    <property type="entry name" value="YbgI_SA1388"/>
    <property type="match status" value="1"/>
</dbReference>
<evidence type="ECO:0000256" key="1">
    <source>
        <dbReference type="ARBA" id="ARBA00006964"/>
    </source>
</evidence>
<dbReference type="PANTHER" id="PTHR13799:SF14">
    <property type="entry name" value="GTP CYCLOHYDROLASE 1 TYPE 2 HOMOLOG"/>
    <property type="match status" value="1"/>
</dbReference>
<sequence>MKIRDIAEVIERYAPLRLQESYDNAGLIVGRPEDEVHQALLAVDVTEEVLDEAEQTGCDLIVTHHPIVFHALKRFNSATYVERCVERAIRRGIALYACHTNLDSAPGGMSWRLAEMLGVEELRVLQPTDPADGRVGFGVVGELPQSMSVRDFMRRIQERLPVQVIRHSELVKEQVRRVAVCTGAGASLLGEARRAQADVYVTSDLKYNDFMTPDGAFVVADIGHFESEYCAIDILFDILSKNLFTFAVRKSVNSRNPIGYIVPSKQ</sequence>
<dbReference type="Gene3D" id="3.40.1390.30">
    <property type="entry name" value="NIF3 (NGG1p interacting factor 3)-like"/>
    <property type="match status" value="2"/>
</dbReference>
<evidence type="ECO:0000313" key="6">
    <source>
        <dbReference type="EMBL" id="OKY93535.1"/>
    </source>
</evidence>
<proteinExistence type="inferred from homology"/>
<dbReference type="Proteomes" id="UP000187417">
    <property type="component" value="Unassembled WGS sequence"/>
</dbReference>
<evidence type="ECO:0000256" key="4">
    <source>
        <dbReference type="ARBA" id="ARBA00022723"/>
    </source>
</evidence>
<dbReference type="FunFam" id="3.40.1390.30:FF:000001">
    <property type="entry name" value="GTP cyclohydrolase 1 type 2"/>
    <property type="match status" value="1"/>
</dbReference>
<feature type="binding site" evidence="5">
    <location>
        <position position="103"/>
    </location>
    <ligand>
        <name>a divalent metal cation</name>
        <dbReference type="ChEBI" id="CHEBI:60240"/>
        <label>1</label>
    </ligand>
</feature>
<evidence type="ECO:0000313" key="7">
    <source>
        <dbReference type="Proteomes" id="UP000187417"/>
    </source>
</evidence>
<feature type="binding site" evidence="5">
    <location>
        <position position="64"/>
    </location>
    <ligand>
        <name>a divalent metal cation</name>
        <dbReference type="ChEBI" id="CHEBI:60240"/>
        <label>2</label>
    </ligand>
</feature>
<dbReference type="GO" id="GO:0005737">
    <property type="term" value="C:cytoplasm"/>
    <property type="evidence" value="ECO:0007669"/>
    <property type="project" value="TreeGrafter"/>
</dbReference>
<organism evidence="6 7">
    <name type="scientific">Alistipes putredinis</name>
    <dbReference type="NCBI Taxonomy" id="28117"/>
    <lineage>
        <taxon>Bacteria</taxon>
        <taxon>Pseudomonadati</taxon>
        <taxon>Bacteroidota</taxon>
        <taxon>Bacteroidia</taxon>
        <taxon>Bacteroidales</taxon>
        <taxon>Rikenellaceae</taxon>
        <taxon>Alistipes</taxon>
    </lineage>
</organism>
<dbReference type="EMBL" id="MNQH01000034">
    <property type="protein sequence ID" value="OKY93535.1"/>
    <property type="molecule type" value="Genomic_DNA"/>
</dbReference>
<evidence type="ECO:0000256" key="3">
    <source>
        <dbReference type="ARBA" id="ARBA00022112"/>
    </source>
</evidence>
<comment type="similarity">
    <text evidence="1">Belongs to the GTP cyclohydrolase I type 2/NIF3 family.</text>
</comment>
<keyword evidence="4 5" id="KW-0479">Metal-binding</keyword>